<dbReference type="InterPro" id="IPR016039">
    <property type="entry name" value="Thiolase-like"/>
</dbReference>
<reference evidence="2" key="2">
    <citation type="submission" date="2013-10" db="EMBL/GenBank/DDBJ databases">
        <authorList>
            <person name="Aslett M."/>
        </authorList>
    </citation>
    <scope>NUCLEOTIDE SEQUENCE [LARGE SCALE GENOMIC DNA]</scope>
    <source>
        <strain evidence="2">Houghton</strain>
    </source>
</reference>
<name>U6KRR7_EIMTE</name>
<evidence type="ECO:0000313" key="3">
    <source>
        <dbReference type="Proteomes" id="UP000030747"/>
    </source>
</evidence>
<keyword evidence="3" id="KW-1185">Reference proteome</keyword>
<dbReference type="RefSeq" id="XP_013231416.1">
    <property type="nucleotide sequence ID" value="XM_013375962.1"/>
</dbReference>
<dbReference type="InterPro" id="IPR014030">
    <property type="entry name" value="Ketoacyl_synth_N"/>
</dbReference>
<dbReference type="Proteomes" id="UP000030747">
    <property type="component" value="Unassembled WGS sequence"/>
</dbReference>
<evidence type="ECO:0000259" key="1">
    <source>
        <dbReference type="Pfam" id="PF00109"/>
    </source>
</evidence>
<gene>
    <name evidence="2" type="ORF">ETH_00042125</name>
</gene>
<sequence>ASCMDPQQRLLLEATYEAIEMAGLCTKRLQQQQQQQQTHHVRQQQQQSALEEI</sequence>
<accession>U6KRR7</accession>
<dbReference type="Pfam" id="PF00109">
    <property type="entry name" value="ketoacyl-synt"/>
    <property type="match status" value="1"/>
</dbReference>
<dbReference type="GO" id="GO:0016746">
    <property type="term" value="F:acyltransferase activity"/>
    <property type="evidence" value="ECO:0007669"/>
    <property type="project" value="InterPro"/>
</dbReference>
<dbReference type="Gene3D" id="3.40.47.10">
    <property type="match status" value="1"/>
</dbReference>
<dbReference type="SUPFAM" id="SSF53901">
    <property type="entry name" value="Thiolase-like"/>
    <property type="match status" value="1"/>
</dbReference>
<organism evidence="2 3">
    <name type="scientific">Eimeria tenella</name>
    <name type="common">Coccidian parasite</name>
    <dbReference type="NCBI Taxonomy" id="5802"/>
    <lineage>
        <taxon>Eukaryota</taxon>
        <taxon>Sar</taxon>
        <taxon>Alveolata</taxon>
        <taxon>Apicomplexa</taxon>
        <taxon>Conoidasida</taxon>
        <taxon>Coccidia</taxon>
        <taxon>Eucoccidiorida</taxon>
        <taxon>Eimeriorina</taxon>
        <taxon>Eimeriidae</taxon>
        <taxon>Eimeria</taxon>
    </lineage>
</organism>
<feature type="domain" description="Beta-ketoacyl synthase-like N-terminal" evidence="1">
    <location>
        <begin position="1"/>
        <end position="33"/>
    </location>
</feature>
<protein>
    <recommendedName>
        <fullName evidence="1">Beta-ketoacyl synthase-like N-terminal domain-containing protein</fullName>
    </recommendedName>
</protein>
<dbReference type="GeneID" id="25257465"/>
<feature type="non-terminal residue" evidence="2">
    <location>
        <position position="53"/>
    </location>
</feature>
<proteinExistence type="predicted"/>
<evidence type="ECO:0000313" key="2">
    <source>
        <dbReference type="EMBL" id="CDJ40666.1"/>
    </source>
</evidence>
<dbReference type="EMBL" id="HG675191">
    <property type="protein sequence ID" value="CDJ40666.1"/>
    <property type="molecule type" value="Genomic_DNA"/>
</dbReference>
<feature type="non-terminal residue" evidence="2">
    <location>
        <position position="1"/>
    </location>
</feature>
<reference evidence="2" key="1">
    <citation type="submission" date="2013-10" db="EMBL/GenBank/DDBJ databases">
        <title>Genomic analysis of the causative agents of coccidiosis in chickens.</title>
        <authorList>
            <person name="Reid A.J."/>
            <person name="Blake D."/>
            <person name="Billington K."/>
            <person name="Browne H."/>
            <person name="Dunn M."/>
            <person name="Hung S."/>
            <person name="Kawahara F."/>
            <person name="Miranda-Saavedra D."/>
            <person name="Mourier T."/>
            <person name="Nagra H."/>
            <person name="Otto T.D."/>
            <person name="Rawlings N."/>
            <person name="Sanchez A."/>
            <person name="Sanders M."/>
            <person name="Subramaniam C."/>
            <person name="Tay Y."/>
            <person name="Dear P."/>
            <person name="Doerig C."/>
            <person name="Gruber A."/>
            <person name="Parkinson J."/>
            <person name="Shirley M."/>
            <person name="Wan K.L."/>
            <person name="Berriman M."/>
            <person name="Tomley F."/>
            <person name="Pain A."/>
        </authorList>
    </citation>
    <scope>NUCLEOTIDE SEQUENCE [LARGE SCALE GENOMIC DNA]</scope>
    <source>
        <strain evidence="2">Houghton</strain>
    </source>
</reference>
<dbReference type="AlphaFoldDB" id="U6KRR7"/>